<evidence type="ECO:0000313" key="7">
    <source>
        <dbReference type="EMBL" id="MCA6075271.1"/>
    </source>
</evidence>
<evidence type="ECO:0000313" key="10">
    <source>
        <dbReference type="Proteomes" id="UP001139409"/>
    </source>
</evidence>
<dbReference type="PANTHER" id="PTHR45962:SF1">
    <property type="entry name" value="N-FATTY-ACYL-AMINO ACID SYNTHASE_HYDROLASE PM20D1"/>
    <property type="match status" value="1"/>
</dbReference>
<keyword evidence="2" id="KW-0645">Protease</keyword>
<dbReference type="AlphaFoldDB" id="A0A9X1HT26"/>
<dbReference type="InterPro" id="IPR011650">
    <property type="entry name" value="Peptidase_M20_dimer"/>
</dbReference>
<dbReference type="CDD" id="cd05674">
    <property type="entry name" value="M20_yscS"/>
    <property type="match status" value="1"/>
</dbReference>
<dbReference type="Gene3D" id="3.40.630.10">
    <property type="entry name" value="Zn peptidases"/>
    <property type="match status" value="1"/>
</dbReference>
<proteinExistence type="inferred from homology"/>
<dbReference type="EMBL" id="JAIXNE010000002">
    <property type="protein sequence ID" value="MCA6075271.1"/>
    <property type="molecule type" value="Genomic_DNA"/>
</dbReference>
<accession>A0A9X1HT26</accession>
<name>A0A9X1HT26_9BACT</name>
<evidence type="ECO:0000313" key="9">
    <source>
        <dbReference type="EMBL" id="MCA6077576.1"/>
    </source>
</evidence>
<dbReference type="FunFam" id="3.40.630.10:FF:000027">
    <property type="entry name" value="N-fatty-acyl-amino acid synthase/hydrolase PM20D1"/>
    <property type="match status" value="1"/>
</dbReference>
<evidence type="ECO:0000259" key="6">
    <source>
        <dbReference type="Pfam" id="PF07687"/>
    </source>
</evidence>
<comment type="caution">
    <text evidence="8">The sequence shown here is derived from an EMBL/GenBank/DDBJ whole genome shotgun (WGS) entry which is preliminary data.</text>
</comment>
<evidence type="ECO:0000256" key="5">
    <source>
        <dbReference type="ARBA" id="ARBA00022833"/>
    </source>
</evidence>
<dbReference type="Proteomes" id="UP001139409">
    <property type="component" value="Unassembled WGS sequence"/>
</dbReference>
<evidence type="ECO:0000256" key="1">
    <source>
        <dbReference type="ARBA" id="ARBA00006247"/>
    </source>
</evidence>
<dbReference type="EMBL" id="JAIXNE010000004">
    <property type="protein sequence ID" value="MCA6077576.1"/>
    <property type="molecule type" value="Genomic_DNA"/>
</dbReference>
<evidence type="ECO:0000256" key="3">
    <source>
        <dbReference type="ARBA" id="ARBA00022723"/>
    </source>
</evidence>
<dbReference type="SUPFAM" id="SSF55031">
    <property type="entry name" value="Bacterial exopeptidase dimerisation domain"/>
    <property type="match status" value="1"/>
</dbReference>
<evidence type="ECO:0000256" key="2">
    <source>
        <dbReference type="ARBA" id="ARBA00022670"/>
    </source>
</evidence>
<dbReference type="GO" id="GO:0046872">
    <property type="term" value="F:metal ion binding"/>
    <property type="evidence" value="ECO:0007669"/>
    <property type="project" value="UniProtKB-KW"/>
</dbReference>
<keyword evidence="5" id="KW-0862">Zinc</keyword>
<dbReference type="RefSeq" id="WP_225698375.1">
    <property type="nucleotide sequence ID" value="NZ_JAIXNE010000002.1"/>
</dbReference>
<keyword evidence="10" id="KW-1185">Reference proteome</keyword>
<dbReference type="Pfam" id="PF07687">
    <property type="entry name" value="M20_dimer"/>
    <property type="match status" value="1"/>
</dbReference>
<keyword evidence="3" id="KW-0479">Metal-binding</keyword>
<organism evidence="8 10">
    <name type="scientific">Fulvivirga sedimenti</name>
    <dbReference type="NCBI Taxonomy" id="2879465"/>
    <lineage>
        <taxon>Bacteria</taxon>
        <taxon>Pseudomonadati</taxon>
        <taxon>Bacteroidota</taxon>
        <taxon>Cytophagia</taxon>
        <taxon>Cytophagales</taxon>
        <taxon>Fulvivirgaceae</taxon>
        <taxon>Fulvivirga</taxon>
    </lineage>
</organism>
<dbReference type="EMBL" id="JAIXNE010000003">
    <property type="protein sequence ID" value="MCA6076448.1"/>
    <property type="molecule type" value="Genomic_DNA"/>
</dbReference>
<gene>
    <name evidence="7" type="ORF">LDX50_10350</name>
    <name evidence="8" type="ORF">LDX50_16320</name>
    <name evidence="9" type="ORF">LDX50_22040</name>
</gene>
<dbReference type="InterPro" id="IPR002933">
    <property type="entry name" value="Peptidase_M20"/>
</dbReference>
<comment type="similarity">
    <text evidence="1">Belongs to the peptidase M20A family.</text>
</comment>
<protein>
    <submittedName>
        <fullName evidence="8">M20 family peptidase</fullName>
    </submittedName>
</protein>
<dbReference type="Gene3D" id="3.30.70.360">
    <property type="match status" value="1"/>
</dbReference>
<dbReference type="Pfam" id="PF01546">
    <property type="entry name" value="Peptidase_M20"/>
    <property type="match status" value="1"/>
</dbReference>
<dbReference type="InterPro" id="IPR036264">
    <property type="entry name" value="Bact_exopeptidase_dim_dom"/>
</dbReference>
<reference evidence="8" key="1">
    <citation type="submission" date="2021-09" db="EMBL/GenBank/DDBJ databases">
        <title>Fulvivirga sp. isolated from coastal sediment.</title>
        <authorList>
            <person name="Yu H."/>
        </authorList>
    </citation>
    <scope>NUCLEOTIDE SEQUENCE</scope>
    <source>
        <strain evidence="8">1062</strain>
    </source>
</reference>
<feature type="domain" description="Peptidase M20 dimerisation" evidence="6">
    <location>
        <begin position="241"/>
        <end position="384"/>
    </location>
</feature>
<dbReference type="SUPFAM" id="SSF53187">
    <property type="entry name" value="Zn-dependent exopeptidases"/>
    <property type="match status" value="1"/>
</dbReference>
<keyword evidence="4" id="KW-0378">Hydrolase</keyword>
<sequence length="493" mass="54327">MIRPDMKKIFLSLLTIFIFLIAVMLFNTFTFDSQQVHVDPVPKIDIPASAKEHMSQAITIPTVSNEDPSKIDSAAFFRFHEFIKTTYPLADSLLGITKINTFSLIYEWKGTDPSLKPVILMGHMDVVPVAEENIDKWDHPPFGGEIRNGMIYGRGAIDDKVSVIGNLEAVELLLSRGFQPNRTIYLCFGHDEEIGGINGATAIVEHLKNKGVKAEFVLDEGFAISQGLVPGIDKDVALIGTAEKGFVSLKLSVALEGGHSSMPGEESAIDVLARAVVKLKDNPFPAEVTQPVNDFMDHLGPEMPFTQKVAFANRWLLEPVIMNSFSESASGSAMLHTTTAPTIFNAGIKENVIPYTANATVNFRILPGTSIQDVKNRVASLINDDRIVIGEGSFNSEAPQSSSTDSHGFVTIRNTIKEIFPEALTSPNLVVGATDSRYYYPLSDDVYRFTPIHLTPETIKTFHGINERLSVEDFENAIRYYVRLIENATSSIE</sequence>
<dbReference type="InterPro" id="IPR047177">
    <property type="entry name" value="Pept_M20A"/>
</dbReference>
<evidence type="ECO:0000313" key="8">
    <source>
        <dbReference type="EMBL" id="MCA6076448.1"/>
    </source>
</evidence>
<dbReference type="GO" id="GO:0008233">
    <property type="term" value="F:peptidase activity"/>
    <property type="evidence" value="ECO:0007669"/>
    <property type="project" value="UniProtKB-KW"/>
</dbReference>
<dbReference type="Gene3D" id="1.10.150.900">
    <property type="match status" value="1"/>
</dbReference>
<evidence type="ECO:0000256" key="4">
    <source>
        <dbReference type="ARBA" id="ARBA00022801"/>
    </source>
</evidence>
<dbReference type="GO" id="GO:0006508">
    <property type="term" value="P:proteolysis"/>
    <property type="evidence" value="ECO:0007669"/>
    <property type="project" value="UniProtKB-KW"/>
</dbReference>
<dbReference type="PANTHER" id="PTHR45962">
    <property type="entry name" value="N-FATTY-ACYL-AMINO ACID SYNTHASE/HYDROLASE PM20D1"/>
    <property type="match status" value="1"/>
</dbReference>